<proteinExistence type="predicted"/>
<accession>A0A1A8LRX5</accession>
<protein>
    <submittedName>
        <fullName evidence="1">Uncharacterized protein</fullName>
    </submittedName>
</protein>
<name>A0A1A8LRX5_9TELE</name>
<dbReference type="AlphaFoldDB" id="A0A1A8LRX5"/>
<reference evidence="1" key="2">
    <citation type="submission" date="2016-06" db="EMBL/GenBank/DDBJ databases">
        <title>The genome of a short-lived fish provides insights into sex chromosome evolution and the genetic control of aging.</title>
        <authorList>
            <person name="Reichwald K."/>
            <person name="Felder M."/>
            <person name="Petzold A."/>
            <person name="Koch P."/>
            <person name="Groth M."/>
            <person name="Platzer M."/>
        </authorList>
    </citation>
    <scope>NUCLEOTIDE SEQUENCE</scope>
    <source>
        <tissue evidence="1">Brain</tissue>
    </source>
</reference>
<sequence length="54" mass="5609">PHFLRNTVGFFGRSCSFFGNDPGSGSSVSRWMDDVLPGAASKAVPGCTQQTSGS</sequence>
<organism evidence="1">
    <name type="scientific">Nothobranchius pienaari</name>
    <dbReference type="NCBI Taxonomy" id="704102"/>
    <lineage>
        <taxon>Eukaryota</taxon>
        <taxon>Metazoa</taxon>
        <taxon>Chordata</taxon>
        <taxon>Craniata</taxon>
        <taxon>Vertebrata</taxon>
        <taxon>Euteleostomi</taxon>
        <taxon>Actinopterygii</taxon>
        <taxon>Neopterygii</taxon>
        <taxon>Teleostei</taxon>
        <taxon>Neoteleostei</taxon>
        <taxon>Acanthomorphata</taxon>
        <taxon>Ovalentaria</taxon>
        <taxon>Atherinomorphae</taxon>
        <taxon>Cyprinodontiformes</taxon>
        <taxon>Nothobranchiidae</taxon>
        <taxon>Nothobranchius</taxon>
    </lineage>
</organism>
<reference evidence="1" key="1">
    <citation type="submission" date="2016-05" db="EMBL/GenBank/DDBJ databases">
        <authorList>
            <person name="Lavstsen T."/>
            <person name="Jespersen J.S."/>
        </authorList>
    </citation>
    <scope>NUCLEOTIDE SEQUENCE</scope>
    <source>
        <tissue evidence="1">Brain</tissue>
    </source>
</reference>
<feature type="non-terminal residue" evidence="1">
    <location>
        <position position="1"/>
    </location>
</feature>
<evidence type="ECO:0000313" key="1">
    <source>
        <dbReference type="EMBL" id="SBR47595.1"/>
    </source>
</evidence>
<gene>
    <name evidence="1" type="primary">Nfu_g_1_008279</name>
</gene>
<dbReference type="EMBL" id="HAEF01008962">
    <property type="protein sequence ID" value="SBR47595.1"/>
    <property type="molecule type" value="Transcribed_RNA"/>
</dbReference>